<dbReference type="RefSeq" id="XP_064664558.1">
    <property type="nucleotide sequence ID" value="XM_064812479.1"/>
</dbReference>
<proteinExistence type="predicted"/>
<reference evidence="2" key="1">
    <citation type="journal article" date="2023" name="Mol. Phylogenet. Evol.">
        <title>Genome-scale phylogeny and comparative genomics of the fungal order Sordariales.</title>
        <authorList>
            <person name="Hensen N."/>
            <person name="Bonometti L."/>
            <person name="Westerberg I."/>
            <person name="Brannstrom I.O."/>
            <person name="Guillou S."/>
            <person name="Cros-Aarteil S."/>
            <person name="Calhoun S."/>
            <person name="Haridas S."/>
            <person name="Kuo A."/>
            <person name="Mondo S."/>
            <person name="Pangilinan J."/>
            <person name="Riley R."/>
            <person name="LaButti K."/>
            <person name="Andreopoulos B."/>
            <person name="Lipzen A."/>
            <person name="Chen C."/>
            <person name="Yan M."/>
            <person name="Daum C."/>
            <person name="Ng V."/>
            <person name="Clum A."/>
            <person name="Steindorff A."/>
            <person name="Ohm R.A."/>
            <person name="Martin F."/>
            <person name="Silar P."/>
            <person name="Natvig D.O."/>
            <person name="Lalanne C."/>
            <person name="Gautier V."/>
            <person name="Ament-Velasquez S.L."/>
            <person name="Kruys A."/>
            <person name="Hutchinson M.I."/>
            <person name="Powell A.J."/>
            <person name="Barry K."/>
            <person name="Miller A.N."/>
            <person name="Grigoriev I.V."/>
            <person name="Debuchy R."/>
            <person name="Gladieux P."/>
            <person name="Hiltunen Thoren M."/>
            <person name="Johannesson H."/>
        </authorList>
    </citation>
    <scope>NUCLEOTIDE SEQUENCE</scope>
    <source>
        <strain evidence="2">CBS 508.74</strain>
    </source>
</reference>
<evidence type="ECO:0000259" key="1">
    <source>
        <dbReference type="Pfam" id="PF14021"/>
    </source>
</evidence>
<organism evidence="2 3">
    <name type="scientific">Canariomyces notabilis</name>
    <dbReference type="NCBI Taxonomy" id="2074819"/>
    <lineage>
        <taxon>Eukaryota</taxon>
        <taxon>Fungi</taxon>
        <taxon>Dikarya</taxon>
        <taxon>Ascomycota</taxon>
        <taxon>Pezizomycotina</taxon>
        <taxon>Sordariomycetes</taxon>
        <taxon>Sordariomycetidae</taxon>
        <taxon>Sordariales</taxon>
        <taxon>Chaetomiaceae</taxon>
        <taxon>Canariomyces</taxon>
    </lineage>
</organism>
<dbReference type="PANTHER" id="PTHR42059:SF1">
    <property type="entry name" value="TNT DOMAIN-CONTAINING PROTEIN"/>
    <property type="match status" value="1"/>
</dbReference>
<evidence type="ECO:0000313" key="3">
    <source>
        <dbReference type="Proteomes" id="UP001302812"/>
    </source>
</evidence>
<protein>
    <recommendedName>
        <fullName evidence="1">TNT domain-containing protein</fullName>
    </recommendedName>
</protein>
<dbReference type="EMBL" id="MU853389">
    <property type="protein sequence ID" value="KAK4106988.1"/>
    <property type="molecule type" value="Genomic_DNA"/>
</dbReference>
<dbReference type="InterPro" id="IPR053024">
    <property type="entry name" value="Fungal_surface_NADase"/>
</dbReference>
<comment type="caution">
    <text evidence="2">The sequence shown here is derived from an EMBL/GenBank/DDBJ whole genome shotgun (WGS) entry which is preliminary data.</text>
</comment>
<dbReference type="Pfam" id="PF14021">
    <property type="entry name" value="TNT"/>
    <property type="match status" value="1"/>
</dbReference>
<dbReference type="GO" id="GO:0050135">
    <property type="term" value="F:NADP+ nucleosidase activity"/>
    <property type="evidence" value="ECO:0007669"/>
    <property type="project" value="InterPro"/>
</dbReference>
<dbReference type="InterPro" id="IPR025331">
    <property type="entry name" value="TNT"/>
</dbReference>
<name>A0AAN6QB60_9PEZI</name>
<dbReference type="GeneID" id="89936604"/>
<keyword evidence="3" id="KW-1185">Reference proteome</keyword>
<reference evidence="2" key="2">
    <citation type="submission" date="2023-05" db="EMBL/GenBank/DDBJ databases">
        <authorList>
            <consortium name="Lawrence Berkeley National Laboratory"/>
            <person name="Steindorff A."/>
            <person name="Hensen N."/>
            <person name="Bonometti L."/>
            <person name="Westerberg I."/>
            <person name="Brannstrom I.O."/>
            <person name="Guillou S."/>
            <person name="Cros-Aarteil S."/>
            <person name="Calhoun S."/>
            <person name="Haridas S."/>
            <person name="Kuo A."/>
            <person name="Mondo S."/>
            <person name="Pangilinan J."/>
            <person name="Riley R."/>
            <person name="Labutti K."/>
            <person name="Andreopoulos B."/>
            <person name="Lipzen A."/>
            <person name="Chen C."/>
            <person name="Yanf M."/>
            <person name="Daum C."/>
            <person name="Ng V."/>
            <person name="Clum A."/>
            <person name="Ohm R."/>
            <person name="Martin F."/>
            <person name="Silar P."/>
            <person name="Natvig D."/>
            <person name="Lalanne C."/>
            <person name="Gautier V."/>
            <person name="Ament-Velasquez S.L."/>
            <person name="Kruys A."/>
            <person name="Hutchinson M.I."/>
            <person name="Powell A.J."/>
            <person name="Barry K."/>
            <person name="Miller A.N."/>
            <person name="Grigoriev I.V."/>
            <person name="Debuchy R."/>
            <person name="Gladieux P."/>
            <person name="Thoren M.H."/>
            <person name="Johannesson H."/>
        </authorList>
    </citation>
    <scope>NUCLEOTIDE SEQUENCE</scope>
    <source>
        <strain evidence="2">CBS 508.74</strain>
    </source>
</reference>
<feature type="domain" description="TNT" evidence="1">
    <location>
        <begin position="5"/>
        <end position="55"/>
    </location>
</feature>
<accession>A0AAN6QB60</accession>
<evidence type="ECO:0000313" key="2">
    <source>
        <dbReference type="EMBL" id="KAK4106988.1"/>
    </source>
</evidence>
<sequence length="63" mass="6833">MLCSSTYNYKVYSVVKPLVVLAGPIAPWFGQPGAGVQYMLPRNISALIAEGVLRREDPSVLVP</sequence>
<dbReference type="PANTHER" id="PTHR42059">
    <property type="entry name" value="TNT DOMAIN-CONTAINING PROTEIN"/>
    <property type="match status" value="1"/>
</dbReference>
<gene>
    <name evidence="2" type="ORF">N656DRAFT_720967</name>
</gene>
<dbReference type="AlphaFoldDB" id="A0AAN6QB60"/>
<dbReference type="Proteomes" id="UP001302812">
    <property type="component" value="Unassembled WGS sequence"/>
</dbReference>